<dbReference type="Gene3D" id="3.20.20.150">
    <property type="entry name" value="Divalent-metal-dependent TIM barrel enzymes"/>
    <property type="match status" value="1"/>
</dbReference>
<dbReference type="RefSeq" id="WP_139228253.1">
    <property type="nucleotide sequence ID" value="NZ_FOQD01000003.1"/>
</dbReference>
<keyword evidence="1" id="KW-0732">Signal</keyword>
<accession>A0A1I3D7F4</accession>
<dbReference type="OrthoDB" id="248282at2"/>
<protein>
    <submittedName>
        <fullName evidence="3">Sugar phosphate isomerase/epimerase</fullName>
    </submittedName>
</protein>
<evidence type="ECO:0000256" key="1">
    <source>
        <dbReference type="SAM" id="SignalP"/>
    </source>
</evidence>
<dbReference type="PANTHER" id="PTHR12110">
    <property type="entry name" value="HYDROXYPYRUVATE ISOMERASE"/>
    <property type="match status" value="1"/>
</dbReference>
<feature type="signal peptide" evidence="1">
    <location>
        <begin position="1"/>
        <end position="30"/>
    </location>
</feature>
<feature type="chain" id="PRO_5011641397" evidence="1">
    <location>
        <begin position="31"/>
        <end position="306"/>
    </location>
</feature>
<gene>
    <name evidence="3" type="ORF">SAMN05421753_103123</name>
</gene>
<dbReference type="STRING" id="1576369.SAMN05421753_103123"/>
<dbReference type="InterPro" id="IPR006311">
    <property type="entry name" value="TAT_signal"/>
</dbReference>
<dbReference type="AlphaFoldDB" id="A0A1I3D7F4"/>
<keyword evidence="3" id="KW-0413">Isomerase</keyword>
<evidence type="ECO:0000313" key="4">
    <source>
        <dbReference type="Proteomes" id="UP000199518"/>
    </source>
</evidence>
<dbReference type="EMBL" id="FOQD01000003">
    <property type="protein sequence ID" value="SFH82664.1"/>
    <property type="molecule type" value="Genomic_DNA"/>
</dbReference>
<reference evidence="4" key="1">
    <citation type="submission" date="2016-10" db="EMBL/GenBank/DDBJ databases">
        <authorList>
            <person name="Varghese N."/>
            <person name="Submissions S."/>
        </authorList>
    </citation>
    <scope>NUCLEOTIDE SEQUENCE [LARGE SCALE GENOMIC DNA]</scope>
    <source>
        <strain evidence="4">DSM 26348</strain>
    </source>
</reference>
<feature type="domain" description="Xylose isomerase-like TIM barrel" evidence="2">
    <location>
        <begin position="61"/>
        <end position="294"/>
    </location>
</feature>
<proteinExistence type="predicted"/>
<name>A0A1I3D7F4_9PLAN</name>
<dbReference type="InterPro" id="IPR050312">
    <property type="entry name" value="IolE/XylAMocC-like"/>
</dbReference>
<dbReference type="InterPro" id="IPR036237">
    <property type="entry name" value="Xyl_isomerase-like_sf"/>
</dbReference>
<dbReference type="SUPFAM" id="SSF51658">
    <property type="entry name" value="Xylose isomerase-like"/>
    <property type="match status" value="1"/>
</dbReference>
<sequence>MSSLALSRRSLLAAAAVAAGRLALPSSLLAQPATNASGRFPICTFVKYLQSLSFDELGQTIAGLGLKGIEATVRNKGQILPEHAEEQLPKLVEALQRHGVEIMIMASSINRVDQPWTEKVLRTAAGLGIKRYRMDYYLYDLNKPVADQLRELKPVVKDLAALNRQLGIQAVYQNHAGTKYVGAGLWDLHELLEGIPKEEIGVAYDIRHASIEGGQTWPVTWNLMQPHLAAVYVKDARWEGRKVQDGPLGWENGVVDPAFFKLLLKSDFNGPISLHVEYLEKGTIEENVTAIRENLVTLRKLLNQTA</sequence>
<organism evidence="3 4">
    <name type="scientific">Planctomicrobium piriforme</name>
    <dbReference type="NCBI Taxonomy" id="1576369"/>
    <lineage>
        <taxon>Bacteria</taxon>
        <taxon>Pseudomonadati</taxon>
        <taxon>Planctomycetota</taxon>
        <taxon>Planctomycetia</taxon>
        <taxon>Planctomycetales</taxon>
        <taxon>Planctomycetaceae</taxon>
        <taxon>Planctomicrobium</taxon>
    </lineage>
</organism>
<evidence type="ECO:0000313" key="3">
    <source>
        <dbReference type="EMBL" id="SFH82664.1"/>
    </source>
</evidence>
<evidence type="ECO:0000259" key="2">
    <source>
        <dbReference type="Pfam" id="PF01261"/>
    </source>
</evidence>
<dbReference type="Pfam" id="PF01261">
    <property type="entry name" value="AP_endonuc_2"/>
    <property type="match status" value="1"/>
</dbReference>
<dbReference type="GO" id="GO:0016853">
    <property type="term" value="F:isomerase activity"/>
    <property type="evidence" value="ECO:0007669"/>
    <property type="project" value="UniProtKB-KW"/>
</dbReference>
<dbReference type="PROSITE" id="PS51318">
    <property type="entry name" value="TAT"/>
    <property type="match status" value="1"/>
</dbReference>
<dbReference type="InterPro" id="IPR013022">
    <property type="entry name" value="Xyl_isomerase-like_TIM-brl"/>
</dbReference>
<keyword evidence="4" id="KW-1185">Reference proteome</keyword>
<dbReference type="Proteomes" id="UP000199518">
    <property type="component" value="Unassembled WGS sequence"/>
</dbReference>
<dbReference type="PANTHER" id="PTHR12110:SF41">
    <property type="entry name" value="INOSOSE DEHYDRATASE"/>
    <property type="match status" value="1"/>
</dbReference>